<dbReference type="AlphaFoldDB" id="A0A6H5GST1"/>
<feature type="region of interest" description="Disordered" evidence="1">
    <location>
        <begin position="1"/>
        <end position="421"/>
    </location>
</feature>
<evidence type="ECO:0000313" key="2">
    <source>
        <dbReference type="EMBL" id="CAB0006972.1"/>
    </source>
</evidence>
<feature type="compositionally biased region" description="Basic residues" evidence="1">
    <location>
        <begin position="99"/>
        <end position="125"/>
    </location>
</feature>
<proteinExistence type="predicted"/>
<organism evidence="2 3">
    <name type="scientific">Nesidiocoris tenuis</name>
    <dbReference type="NCBI Taxonomy" id="355587"/>
    <lineage>
        <taxon>Eukaryota</taxon>
        <taxon>Metazoa</taxon>
        <taxon>Ecdysozoa</taxon>
        <taxon>Arthropoda</taxon>
        <taxon>Hexapoda</taxon>
        <taxon>Insecta</taxon>
        <taxon>Pterygota</taxon>
        <taxon>Neoptera</taxon>
        <taxon>Paraneoptera</taxon>
        <taxon>Hemiptera</taxon>
        <taxon>Heteroptera</taxon>
        <taxon>Panheteroptera</taxon>
        <taxon>Cimicomorpha</taxon>
        <taxon>Miridae</taxon>
        <taxon>Dicyphina</taxon>
        <taxon>Nesidiocoris</taxon>
    </lineage>
</organism>
<feature type="non-terminal residue" evidence="2">
    <location>
        <position position="1"/>
    </location>
</feature>
<feature type="compositionally biased region" description="Pro residues" evidence="1">
    <location>
        <begin position="49"/>
        <end position="65"/>
    </location>
</feature>
<accession>A0A6H5GST1</accession>
<keyword evidence="3" id="KW-1185">Reference proteome</keyword>
<feature type="compositionally biased region" description="Basic residues" evidence="1">
    <location>
        <begin position="372"/>
        <end position="386"/>
    </location>
</feature>
<evidence type="ECO:0000313" key="3">
    <source>
        <dbReference type="Proteomes" id="UP000479000"/>
    </source>
</evidence>
<sequence>VSSEELSSPEAGEIQSEDSPPSGEYRSHPPPPAYAAYPPPLRRGGSPGASPPGYPHSPHLPPLRPPSRGWRDDIIDEPPPVITVVHKLRSSVSPSSSHYRLKKEKKKKSSRSHSLGHKKKKKKRSKSSERIVEDDESSSSIRKSRKDYPPNKHSRSSSRGNASQNGSDHVAKHSPFRELPPQEALGDGLIDNAVRPRPPISPQSLEEGERPVRTPSPRLRPRTPSPLEQRYRRSPVRNLSPRRRSPARRLSPLKRRSMTPPLHVARHDYPPQSSSSSRRRSRTPPPISRSKRRTPSPLPPMDYEREDRLKVHRSVSKSRNWRRSRSRSPALIITRHNSPRHSPRSSSHAHHSHHSHHSRGAPSTPPSPPQSTHRRHRSRSGARRTPLRGARSGSGNRRSASRGGRSASRSPTSSRRLREIAGRAKMSETSLFAELVKDKNMRELAMKRLAEFQKKVSRIL</sequence>
<feature type="compositionally biased region" description="Pro residues" evidence="1">
    <location>
        <begin position="28"/>
        <end position="41"/>
    </location>
</feature>
<reference evidence="2 3" key="1">
    <citation type="submission" date="2020-02" db="EMBL/GenBank/DDBJ databases">
        <authorList>
            <person name="Ferguson B K."/>
        </authorList>
    </citation>
    <scope>NUCLEOTIDE SEQUENCE [LARGE SCALE GENOMIC DNA]</scope>
</reference>
<feature type="compositionally biased region" description="Low complexity" evidence="1">
    <location>
        <begin position="388"/>
        <end position="414"/>
    </location>
</feature>
<dbReference type="EMBL" id="CADCXU010018564">
    <property type="protein sequence ID" value="CAB0006972.1"/>
    <property type="molecule type" value="Genomic_DNA"/>
</dbReference>
<protein>
    <submittedName>
        <fullName evidence="2">Uncharacterized protein</fullName>
    </submittedName>
</protein>
<feature type="compositionally biased region" description="Polar residues" evidence="1">
    <location>
        <begin position="157"/>
        <end position="167"/>
    </location>
</feature>
<feature type="compositionally biased region" description="Basic residues" evidence="1">
    <location>
        <begin position="337"/>
        <end position="359"/>
    </location>
</feature>
<feature type="compositionally biased region" description="Basic residues" evidence="1">
    <location>
        <begin position="310"/>
        <end position="326"/>
    </location>
</feature>
<evidence type="ECO:0000256" key="1">
    <source>
        <dbReference type="SAM" id="MobiDB-lite"/>
    </source>
</evidence>
<gene>
    <name evidence="2" type="ORF">NTEN_LOCUS12393</name>
</gene>
<name>A0A6H5GST1_9HEMI</name>
<feature type="compositionally biased region" description="Basic residues" evidence="1">
    <location>
        <begin position="232"/>
        <end position="257"/>
    </location>
</feature>
<dbReference type="Proteomes" id="UP000479000">
    <property type="component" value="Unassembled WGS sequence"/>
</dbReference>